<dbReference type="SMART" id="SM00606">
    <property type="entry name" value="CBD_IV"/>
    <property type="match status" value="1"/>
</dbReference>
<evidence type="ECO:0000256" key="2">
    <source>
        <dbReference type="ARBA" id="ARBA00022729"/>
    </source>
</evidence>
<evidence type="ECO:0000259" key="8">
    <source>
        <dbReference type="PROSITE" id="PS51175"/>
    </source>
</evidence>
<evidence type="ECO:0000256" key="4">
    <source>
        <dbReference type="ARBA" id="ARBA00058905"/>
    </source>
</evidence>
<feature type="transmembrane region" description="Helical" evidence="7">
    <location>
        <begin position="51"/>
        <end position="70"/>
    </location>
</feature>
<dbReference type="PANTHER" id="PTHR42721">
    <property type="entry name" value="SUGAR HYDROLASE-RELATED"/>
    <property type="match status" value="1"/>
</dbReference>
<dbReference type="InterPro" id="IPR036962">
    <property type="entry name" value="Glyco_hydro_3_N_sf"/>
</dbReference>
<dbReference type="PANTHER" id="PTHR42721:SF3">
    <property type="entry name" value="BETA-D-XYLOSIDASE 5-RELATED"/>
    <property type="match status" value="1"/>
</dbReference>
<dbReference type="InterPro" id="IPR001764">
    <property type="entry name" value="Glyco_hydro_3_N"/>
</dbReference>
<dbReference type="InterPro" id="IPR008999">
    <property type="entry name" value="Actin-crosslinking"/>
</dbReference>
<evidence type="ECO:0000256" key="3">
    <source>
        <dbReference type="ARBA" id="ARBA00022801"/>
    </source>
</evidence>
<dbReference type="Gene3D" id="3.40.50.1700">
    <property type="entry name" value="Glycoside hydrolase family 3 C-terminal domain"/>
    <property type="match status" value="1"/>
</dbReference>
<dbReference type="Pfam" id="PF03422">
    <property type="entry name" value="CBM_6"/>
    <property type="match status" value="1"/>
</dbReference>
<feature type="region of interest" description="Disordered" evidence="6">
    <location>
        <begin position="1"/>
        <end position="45"/>
    </location>
</feature>
<keyword evidence="3" id="KW-0378">Hydrolase</keyword>
<dbReference type="InterPro" id="IPR002772">
    <property type="entry name" value="Glyco_hydro_3_C"/>
</dbReference>
<dbReference type="InterPro" id="IPR036881">
    <property type="entry name" value="Glyco_hydro_3_C_sf"/>
</dbReference>
<dbReference type="Gene3D" id="2.60.120.260">
    <property type="entry name" value="Galactose-binding domain-like"/>
    <property type="match status" value="1"/>
</dbReference>
<feature type="compositionally biased region" description="Low complexity" evidence="6">
    <location>
        <begin position="10"/>
        <end position="30"/>
    </location>
</feature>
<dbReference type="InterPro" id="IPR044993">
    <property type="entry name" value="BXL"/>
</dbReference>
<evidence type="ECO:0000256" key="5">
    <source>
        <dbReference type="ARBA" id="ARBA00074219"/>
    </source>
</evidence>
<dbReference type="PRINTS" id="PR00133">
    <property type="entry name" value="GLHYDRLASE3"/>
</dbReference>
<dbReference type="Gene3D" id="3.20.20.300">
    <property type="entry name" value="Glycoside hydrolase, family 3, N-terminal domain"/>
    <property type="match status" value="1"/>
</dbReference>
<evidence type="ECO:0000256" key="7">
    <source>
        <dbReference type="SAM" id="Phobius"/>
    </source>
</evidence>
<evidence type="ECO:0000256" key="1">
    <source>
        <dbReference type="ARBA" id="ARBA00005336"/>
    </source>
</evidence>
<dbReference type="GO" id="GO:0008422">
    <property type="term" value="F:beta-glucosidase activity"/>
    <property type="evidence" value="ECO:0007669"/>
    <property type="project" value="UniProtKB-ARBA"/>
</dbReference>
<dbReference type="GO" id="GO:0031222">
    <property type="term" value="P:arabinan catabolic process"/>
    <property type="evidence" value="ECO:0007669"/>
    <property type="project" value="TreeGrafter"/>
</dbReference>
<dbReference type="InterPro" id="IPR008979">
    <property type="entry name" value="Galactose-bd-like_sf"/>
</dbReference>
<keyword evidence="7" id="KW-0472">Membrane</keyword>
<keyword evidence="10" id="KW-1185">Reference proteome</keyword>
<dbReference type="FunFam" id="2.60.40.10:FF:000495">
    <property type="entry name" value="Periplasmic beta-glucosidase"/>
    <property type="match status" value="1"/>
</dbReference>
<dbReference type="GO" id="GO:0030246">
    <property type="term" value="F:carbohydrate binding"/>
    <property type="evidence" value="ECO:0007669"/>
    <property type="project" value="InterPro"/>
</dbReference>
<name>A0AAE3GE00_9PSEU</name>
<dbReference type="CDD" id="cd23343">
    <property type="entry name" value="beta-trefoil_FSCN_BglX-like"/>
    <property type="match status" value="1"/>
</dbReference>
<organism evidence="9 10">
    <name type="scientific">Goodfellowiella coeruleoviolacea</name>
    <dbReference type="NCBI Taxonomy" id="334858"/>
    <lineage>
        <taxon>Bacteria</taxon>
        <taxon>Bacillati</taxon>
        <taxon>Actinomycetota</taxon>
        <taxon>Actinomycetes</taxon>
        <taxon>Pseudonocardiales</taxon>
        <taxon>Pseudonocardiaceae</taxon>
        <taxon>Goodfellowiella</taxon>
    </lineage>
</organism>
<proteinExistence type="inferred from homology"/>
<dbReference type="Gene3D" id="2.60.40.10">
    <property type="entry name" value="Immunoglobulins"/>
    <property type="match status" value="1"/>
</dbReference>
<dbReference type="InterPro" id="IPR005084">
    <property type="entry name" value="CBM6"/>
</dbReference>
<dbReference type="GO" id="GO:0045493">
    <property type="term" value="P:xylan catabolic process"/>
    <property type="evidence" value="ECO:0007669"/>
    <property type="project" value="InterPro"/>
</dbReference>
<comment type="function">
    <text evidence="4">Catalyzes the hydrolysis of a non-reducing terminal alpha-L-arabinopyranosidic linkage in ginsenoside Rb2 (alpha-L-arabinopyranosyl-(1-&gt;6)-alpha-D-glucopyranosyl) to release alpha-D-glucopyranosyl (Rd). It is not able to hydrolyze alpha-L-arabinofuranosyl-(1-&gt;6)-alpha-D-glucopyranosyl (Rc).</text>
</comment>
<feature type="compositionally biased region" description="Gly residues" evidence="6">
    <location>
        <begin position="31"/>
        <end position="43"/>
    </location>
</feature>
<dbReference type="InterPro" id="IPR013783">
    <property type="entry name" value="Ig-like_fold"/>
</dbReference>
<dbReference type="Gene3D" id="2.60.120.380">
    <property type="match status" value="1"/>
</dbReference>
<dbReference type="SUPFAM" id="SSF52279">
    <property type="entry name" value="Beta-D-glucan exohydrolase, C-terminal domain"/>
    <property type="match status" value="1"/>
</dbReference>
<dbReference type="InterPro" id="IPR006584">
    <property type="entry name" value="Cellulose-bd_IV"/>
</dbReference>
<sequence length="1024" mass="108827">MRGVVSRTAISRSGVSRSGVSPRGISPRGISRGGTFPGSGRGGPPRRARRWWRALVAALVGLALIAPPAAAEGAAGYPFRDPALPLAARVSDLIGRLTTAEKVSLLHQYQPAIPRLGIGAFRTGTEALHGVAWLGPATVFPQAVGLGSTWDPDLLKQVGAVVGREARGYHVQNPGYNGLNLWAPVVNLLRDPRWGRNEEGYAEDPLLTGALATAYGHGIQGDDPRYLQAAPTLKHYLAYNNEVRRDTTSSSVPPRILHDYDEVPFRAAISADAATGVMPSYNLVNGRPNHVNPDLNQALRSWTEQDLLVVSDAGAPENLVKSEHYYDTQAEANAAAIKAGLDSFTVNDQNSAPTVEAVTSALDQGLLTVADIDRAVRHILSIRFRLGEFDPAGHNPYAAITPDVINAPEHQKLARRAAAEQVVLLRNDRDTLPLSAATDRRVAVVGPLADTLYEDWYSGTMPYRVTPVQGIRERLGAGGTVTASEGVDRIALKEAGTGRYVTASSAAGGAALTVSGTESGPQQAMDVFDWGQDTVTLRTVANGKFLSLGDGKTVVNNAAQPTGWFVQQQFSLVRQADGSYLLGYAGNDAFNHGFAVVGADGRLTIGATTPEAATRFTLETVSSGVASAVAAARGADAAVVVVGSMPFINGREDDDRQTTALPAGQRAIIDAVRAANPNTVVVLESSYPYSGDWDTGDVPALLWTSHAGQETGHALADVLFGDHNPSGRLTQTWYRSDADLPDILDYDIAKSGHTYQYFTGDPLYPFGHGLSYTSFRYGELRLSRSSVGADGQVEASVTVTNTGRRAGTEVVQLYTHATDSRTTQPLKKLAGFQRVQLEPGRSTTVRFRLAAADLAFWDVTRSRSVVEKGDYEVMVGSSAEAIASTRTLHVNGEVIPPRDLGRPTRAENFDDYQGTTLVDESKVSGTAVAAEAGSWIAFHDVNLGRGARTLTASLARAAAGSAGLTVRLDDPVRGRVVGRATVASTGDRYRYTTVTAALSGASGRHDVYLVFDAPATIATFRLTG</sequence>
<keyword evidence="7" id="KW-0812">Transmembrane</keyword>
<evidence type="ECO:0000313" key="9">
    <source>
        <dbReference type="EMBL" id="MCP2166517.1"/>
    </source>
</evidence>
<dbReference type="CDD" id="cd04084">
    <property type="entry name" value="CBM6_xylanase-like"/>
    <property type="match status" value="1"/>
</dbReference>
<dbReference type="SUPFAM" id="SSF49785">
    <property type="entry name" value="Galactose-binding domain-like"/>
    <property type="match status" value="1"/>
</dbReference>
<dbReference type="Pfam" id="PF00933">
    <property type="entry name" value="Glyco_hydro_3"/>
    <property type="match status" value="1"/>
</dbReference>
<keyword evidence="7" id="KW-1133">Transmembrane helix</keyword>
<comment type="caution">
    <text evidence="9">The sequence shown here is derived from an EMBL/GenBank/DDBJ whole genome shotgun (WGS) entry which is preliminary data.</text>
</comment>
<evidence type="ECO:0000313" key="10">
    <source>
        <dbReference type="Proteomes" id="UP001206128"/>
    </source>
</evidence>
<protein>
    <recommendedName>
        <fullName evidence="5">Exo-alpha-(1-&gt;6)-L-arabinopyranosidase</fullName>
    </recommendedName>
</protein>
<evidence type="ECO:0000256" key="6">
    <source>
        <dbReference type="SAM" id="MobiDB-lite"/>
    </source>
</evidence>
<dbReference type="Pfam" id="PF14310">
    <property type="entry name" value="Fn3-like"/>
    <property type="match status" value="1"/>
</dbReference>
<dbReference type="Pfam" id="PF01915">
    <property type="entry name" value="Glyco_hydro_3_C"/>
    <property type="match status" value="1"/>
</dbReference>
<dbReference type="SUPFAM" id="SSF50405">
    <property type="entry name" value="Actin-crosslinking proteins"/>
    <property type="match status" value="1"/>
</dbReference>
<comment type="similarity">
    <text evidence="1">Belongs to the glycosyl hydrolase 3 family.</text>
</comment>
<dbReference type="Proteomes" id="UP001206128">
    <property type="component" value="Unassembled WGS sequence"/>
</dbReference>
<dbReference type="AlphaFoldDB" id="A0AAE3GE00"/>
<dbReference type="SMART" id="SM01217">
    <property type="entry name" value="Fn3_like"/>
    <property type="match status" value="1"/>
</dbReference>
<dbReference type="SUPFAM" id="SSF51445">
    <property type="entry name" value="(Trans)glycosidases"/>
    <property type="match status" value="1"/>
</dbReference>
<dbReference type="EMBL" id="JAMTCK010000007">
    <property type="protein sequence ID" value="MCP2166517.1"/>
    <property type="molecule type" value="Genomic_DNA"/>
</dbReference>
<dbReference type="PROSITE" id="PS51175">
    <property type="entry name" value="CBM6"/>
    <property type="match status" value="1"/>
</dbReference>
<dbReference type="InterPro" id="IPR017853">
    <property type="entry name" value="GH"/>
</dbReference>
<gene>
    <name evidence="9" type="ORF">LX83_003385</name>
</gene>
<accession>A0AAE3GE00</accession>
<dbReference type="GO" id="GO:0009044">
    <property type="term" value="F:xylan 1,4-beta-xylosidase activity"/>
    <property type="evidence" value="ECO:0007669"/>
    <property type="project" value="InterPro"/>
</dbReference>
<feature type="domain" description="CBM6" evidence="8">
    <location>
        <begin position="902"/>
        <end position="1023"/>
    </location>
</feature>
<reference evidence="9" key="1">
    <citation type="submission" date="2022-06" db="EMBL/GenBank/DDBJ databases">
        <title>Genomic Encyclopedia of Archaeal and Bacterial Type Strains, Phase II (KMG-II): from individual species to whole genera.</title>
        <authorList>
            <person name="Goeker M."/>
        </authorList>
    </citation>
    <scope>NUCLEOTIDE SEQUENCE</scope>
    <source>
        <strain evidence="9">DSM 43935</strain>
    </source>
</reference>
<dbReference type="InterPro" id="IPR026891">
    <property type="entry name" value="Fn3-like"/>
</dbReference>
<dbReference type="GO" id="GO:0046556">
    <property type="term" value="F:alpha-L-arabinofuranosidase activity"/>
    <property type="evidence" value="ECO:0007669"/>
    <property type="project" value="TreeGrafter"/>
</dbReference>
<keyword evidence="2" id="KW-0732">Signal</keyword>